<name>A0ABQ7KH34_9FUNG</name>
<sequence>MRKGESVVAGTVDMAGEDGDKQYEIKVLRSEYLIASDGGRSTVRHRLKIPFPGRTRDYNLILFDGHVETDLPPTNISFINGDNHHSVRLFPIRDNRVRIMLDDGLLTQQQFDSRESKTVDKKYFEKLLQETMGALKLKILSYNWLTYYRANERRAAEFTHKRRIFLAGDAAHCHSPAGGMNTGLQDSYNLAWKIAMVLNGTAPQTILDSYSEERIPIADDIIRFSAMTLDSGLYQGWFSSNMKRLKLAMMPFVSRYLPKGNSRTLSSTSMLGLRYYENSVNKSHKSQHYLPTAPASIGQRAPDDILVPFTTPTLETSVSKPESLATLEGDPIDKPRTTRLYELLAFPGVFNIIVFAANRLVTERDFEAGLVKDIDHYQQAWLSKWPGLGGVLDANSTPQFMVHVISSVTPSSFKSGNYETTTREMANRTAGFGKIYKDCEGGRLHGRYGFAGVSTKEGDGGGVVVLRPDTHIAFRVSNVNSAAWADVDEYFQSVLTASWK</sequence>
<gene>
    <name evidence="8" type="ORF">BGZ96_007626</name>
</gene>
<evidence type="ECO:0000259" key="6">
    <source>
        <dbReference type="Pfam" id="PF01494"/>
    </source>
</evidence>
<evidence type="ECO:0000256" key="4">
    <source>
        <dbReference type="ARBA" id="ARBA00022827"/>
    </source>
</evidence>
<dbReference type="PRINTS" id="PR00420">
    <property type="entry name" value="RNGMNOXGNASE"/>
</dbReference>
<dbReference type="InterPro" id="IPR050641">
    <property type="entry name" value="RIFMO-like"/>
</dbReference>
<dbReference type="EMBL" id="JAAAIM010000004">
    <property type="protein sequence ID" value="KAG0298751.1"/>
    <property type="molecule type" value="Genomic_DNA"/>
</dbReference>
<feature type="domain" description="FAD-binding" evidence="6">
    <location>
        <begin position="24"/>
        <end position="225"/>
    </location>
</feature>
<comment type="similarity">
    <text evidence="2">Belongs to the PheA/TfdB FAD monooxygenase family.</text>
</comment>
<comment type="caution">
    <text evidence="8">The sequence shown here is derived from an EMBL/GenBank/DDBJ whole genome shotgun (WGS) entry which is preliminary data.</text>
</comment>
<dbReference type="InterPro" id="IPR002938">
    <property type="entry name" value="FAD-bd"/>
</dbReference>
<dbReference type="InterPro" id="IPR038220">
    <property type="entry name" value="PHOX_C_sf"/>
</dbReference>
<keyword evidence="9" id="KW-1185">Reference proteome</keyword>
<dbReference type="Gene3D" id="3.30.70.2450">
    <property type="match status" value="1"/>
</dbReference>
<reference evidence="8 9" key="1">
    <citation type="journal article" date="2020" name="Fungal Divers.">
        <title>Resolving the Mortierellaceae phylogeny through synthesis of multi-gene phylogenetics and phylogenomics.</title>
        <authorList>
            <person name="Vandepol N."/>
            <person name="Liber J."/>
            <person name="Desiro A."/>
            <person name="Na H."/>
            <person name="Kennedy M."/>
            <person name="Barry K."/>
            <person name="Grigoriev I.V."/>
            <person name="Miller A.N."/>
            <person name="O'Donnell K."/>
            <person name="Stajich J.E."/>
            <person name="Bonito G."/>
        </authorList>
    </citation>
    <scope>NUCLEOTIDE SEQUENCE [LARGE SCALE GENOMIC DNA]</scope>
    <source>
        <strain evidence="8 9">AD045</strain>
    </source>
</reference>
<keyword evidence="3" id="KW-0285">Flavoprotein</keyword>
<dbReference type="SUPFAM" id="SSF52833">
    <property type="entry name" value="Thioredoxin-like"/>
    <property type="match status" value="1"/>
</dbReference>
<dbReference type="Proteomes" id="UP001194696">
    <property type="component" value="Unassembled WGS sequence"/>
</dbReference>
<evidence type="ECO:0000256" key="1">
    <source>
        <dbReference type="ARBA" id="ARBA00001974"/>
    </source>
</evidence>
<dbReference type="InterPro" id="IPR012941">
    <property type="entry name" value="Phe_hydrox_C_dim_dom"/>
</dbReference>
<evidence type="ECO:0000313" key="9">
    <source>
        <dbReference type="Proteomes" id="UP001194696"/>
    </source>
</evidence>
<evidence type="ECO:0000256" key="5">
    <source>
        <dbReference type="ARBA" id="ARBA00023002"/>
    </source>
</evidence>
<dbReference type="InterPro" id="IPR036249">
    <property type="entry name" value="Thioredoxin-like_sf"/>
</dbReference>
<evidence type="ECO:0000259" key="7">
    <source>
        <dbReference type="Pfam" id="PF07976"/>
    </source>
</evidence>
<protein>
    <recommendedName>
        <fullName evidence="10">FAD-binding domain-containing protein</fullName>
    </recommendedName>
</protein>
<feature type="domain" description="Phenol hydroxylase-like C-terminal dimerisation" evidence="7">
    <location>
        <begin position="338"/>
        <end position="496"/>
    </location>
</feature>
<dbReference type="PANTHER" id="PTHR43004:SF19">
    <property type="entry name" value="BINDING MONOOXYGENASE, PUTATIVE (JCVI)-RELATED"/>
    <property type="match status" value="1"/>
</dbReference>
<keyword evidence="5" id="KW-0560">Oxidoreductase</keyword>
<dbReference type="Gene3D" id="3.50.50.60">
    <property type="entry name" value="FAD/NAD(P)-binding domain"/>
    <property type="match status" value="1"/>
</dbReference>
<evidence type="ECO:0000256" key="3">
    <source>
        <dbReference type="ARBA" id="ARBA00022630"/>
    </source>
</evidence>
<evidence type="ECO:0000313" key="8">
    <source>
        <dbReference type="EMBL" id="KAG0298751.1"/>
    </source>
</evidence>
<dbReference type="SUPFAM" id="SSF51905">
    <property type="entry name" value="FAD/NAD(P)-binding domain"/>
    <property type="match status" value="1"/>
</dbReference>
<accession>A0ABQ7KH34</accession>
<keyword evidence="4" id="KW-0274">FAD</keyword>
<comment type="cofactor">
    <cofactor evidence="1">
        <name>FAD</name>
        <dbReference type="ChEBI" id="CHEBI:57692"/>
    </cofactor>
</comment>
<organism evidence="8 9">
    <name type="scientific">Linnemannia gamsii</name>
    <dbReference type="NCBI Taxonomy" id="64522"/>
    <lineage>
        <taxon>Eukaryota</taxon>
        <taxon>Fungi</taxon>
        <taxon>Fungi incertae sedis</taxon>
        <taxon>Mucoromycota</taxon>
        <taxon>Mortierellomycotina</taxon>
        <taxon>Mortierellomycetes</taxon>
        <taxon>Mortierellales</taxon>
        <taxon>Mortierellaceae</taxon>
        <taxon>Linnemannia</taxon>
    </lineage>
</organism>
<dbReference type="Pfam" id="PF01494">
    <property type="entry name" value="FAD_binding_3"/>
    <property type="match status" value="1"/>
</dbReference>
<evidence type="ECO:0000256" key="2">
    <source>
        <dbReference type="ARBA" id="ARBA00007801"/>
    </source>
</evidence>
<proteinExistence type="inferred from homology"/>
<dbReference type="Pfam" id="PF07976">
    <property type="entry name" value="Phe_hydrox_dim"/>
    <property type="match status" value="1"/>
</dbReference>
<dbReference type="PANTHER" id="PTHR43004">
    <property type="entry name" value="TRK SYSTEM POTASSIUM UPTAKE PROTEIN"/>
    <property type="match status" value="1"/>
</dbReference>
<dbReference type="InterPro" id="IPR036188">
    <property type="entry name" value="FAD/NAD-bd_sf"/>
</dbReference>
<dbReference type="Gene3D" id="3.40.30.20">
    <property type="match status" value="1"/>
</dbReference>
<evidence type="ECO:0008006" key="10">
    <source>
        <dbReference type="Google" id="ProtNLM"/>
    </source>
</evidence>